<dbReference type="EMBL" id="NKHF01000024">
    <property type="protein sequence ID" value="PCK32781.1"/>
    <property type="molecule type" value="Genomic_DNA"/>
</dbReference>
<dbReference type="Proteomes" id="UP000228621">
    <property type="component" value="Unassembled WGS sequence"/>
</dbReference>
<sequence length="218" mass="25700">MKHSYAKNGYIHIKNFFNDDEFDELKVIAKNIIKESEGLSYNIEELAKLHEVDNAKFNSYSPRGYKSNDLLNYIEDKTKTKIDHIIREIYRDDYIIEKDATLLAWYPESLIKGFTGFHQDGPEQEIPHGYPHCWLPITEERACNFELIPNTHELGNFPHSHMGHFIKVKTSIVERYIENKQSLLVEPKDLFIFNTRLMHCLTINHTNSIAWSIEFILR</sequence>
<evidence type="ECO:0008006" key="3">
    <source>
        <dbReference type="Google" id="ProtNLM"/>
    </source>
</evidence>
<comment type="caution">
    <text evidence="1">The sequence shown here is derived from an EMBL/GenBank/DDBJ whole genome shotgun (WGS) entry which is preliminary data.</text>
</comment>
<organism evidence="1 2">
    <name type="scientific">Pseudoalteromonas piscicida</name>
    <dbReference type="NCBI Taxonomy" id="43662"/>
    <lineage>
        <taxon>Bacteria</taxon>
        <taxon>Pseudomonadati</taxon>
        <taxon>Pseudomonadota</taxon>
        <taxon>Gammaproteobacteria</taxon>
        <taxon>Alteromonadales</taxon>
        <taxon>Pseudoalteromonadaceae</taxon>
        <taxon>Pseudoalteromonas</taxon>
    </lineage>
</organism>
<proteinExistence type="predicted"/>
<dbReference type="OrthoDB" id="9811804at2"/>
<evidence type="ECO:0000313" key="1">
    <source>
        <dbReference type="EMBL" id="PCK32781.1"/>
    </source>
</evidence>
<dbReference type="RefSeq" id="WP_099641044.1">
    <property type="nucleotide sequence ID" value="NZ_NKHF01000024.1"/>
</dbReference>
<dbReference type="Gene3D" id="2.60.120.620">
    <property type="entry name" value="q2cbj1_9rhob like domain"/>
    <property type="match status" value="1"/>
</dbReference>
<protein>
    <recommendedName>
        <fullName evidence="3">Phytanoyl-CoA dioxygenase</fullName>
    </recommendedName>
</protein>
<evidence type="ECO:0000313" key="2">
    <source>
        <dbReference type="Proteomes" id="UP000228621"/>
    </source>
</evidence>
<accession>A0A2A5JU22</accession>
<dbReference type="AlphaFoldDB" id="A0A2A5JU22"/>
<keyword evidence="2" id="KW-1185">Reference proteome</keyword>
<name>A0A2A5JU22_PSEO7</name>
<reference evidence="2" key="1">
    <citation type="journal article" date="2019" name="Genome Announc.">
        <title>Draft Genome Sequence of Pseudoalteromonas piscicida Strain 36Y ROTHPW, an Hypersaline Seawater Isolate from the South Coast of Sonora, Mexico.</title>
        <authorList>
            <person name="Sanchez-Diaz R."/>
            <person name="Molina-Garza Z.J."/>
            <person name="Cruz-Suarez L.E."/>
            <person name="Selvin J."/>
            <person name="Kiran G.S."/>
            <person name="Ibarra-Gamez J.C."/>
            <person name="Gomez-Gil B."/>
            <person name="Galaviz-Silva L."/>
        </authorList>
    </citation>
    <scope>NUCLEOTIDE SEQUENCE [LARGE SCALE GENOMIC DNA]</scope>
    <source>
        <strain evidence="2">36Y_RITHPW</strain>
    </source>
</reference>
<gene>
    <name evidence="1" type="ORF">CEX98_05110</name>
</gene>
<dbReference type="SUPFAM" id="SSF51197">
    <property type="entry name" value="Clavaminate synthase-like"/>
    <property type="match status" value="1"/>
</dbReference>